<dbReference type="InterPro" id="IPR040007">
    <property type="entry name" value="Tho2"/>
</dbReference>
<sequence length="343" mass="39993">MHLLQTVHKKKRETDRCQSLLEKLTKELQQRKEHKTRIDSWLSTHKQNWFQVKCLRRLEVVIRFMQMCIYPRVFFTTTDAVFAAKFILVLHQKAFLRFSTLICLDQIFNDLTLPVSMCTEAESHRYGRFLCTILNFVMRWHASSEVYAQECSKYPGFVTAIQDSDKLSYEDYRHVVYKWHYRITKSVVACLESCNYVQIRNGLIVLTRIAPHYPKLVNFGNAVERRLSKLKTEDKRPDIKALALSCMGMLKPHKADWRAEDKFHNISQRQQMKSDDAPVEANPTNTNSAPANSPVVEVMQIKKAEPTVRKVVKDKAEEPVPAKKRKPSVENAIEDVVEVSSRY</sequence>
<feature type="compositionally biased region" description="Basic and acidic residues" evidence="2">
    <location>
        <begin position="310"/>
        <end position="321"/>
    </location>
</feature>
<dbReference type="Proteomes" id="UP001626550">
    <property type="component" value="Unassembled WGS sequence"/>
</dbReference>
<accession>A0ABD2QJI1</accession>
<evidence type="ECO:0000313" key="4">
    <source>
        <dbReference type="EMBL" id="KAL3318561.1"/>
    </source>
</evidence>
<evidence type="ECO:0000256" key="1">
    <source>
        <dbReference type="ARBA" id="ARBA00047033"/>
    </source>
</evidence>
<feature type="region of interest" description="Disordered" evidence="2">
    <location>
        <begin position="268"/>
        <end position="296"/>
    </location>
</feature>
<dbReference type="EMBL" id="JBJKFK010000230">
    <property type="protein sequence ID" value="KAL3318561.1"/>
    <property type="molecule type" value="Genomic_DNA"/>
</dbReference>
<organism evidence="4 5">
    <name type="scientific">Cichlidogyrus casuarinus</name>
    <dbReference type="NCBI Taxonomy" id="1844966"/>
    <lineage>
        <taxon>Eukaryota</taxon>
        <taxon>Metazoa</taxon>
        <taxon>Spiralia</taxon>
        <taxon>Lophotrochozoa</taxon>
        <taxon>Platyhelminthes</taxon>
        <taxon>Monogenea</taxon>
        <taxon>Monopisthocotylea</taxon>
        <taxon>Dactylogyridea</taxon>
        <taxon>Ancyrocephalidae</taxon>
        <taxon>Cichlidogyrus</taxon>
    </lineage>
</organism>
<comment type="caution">
    <text evidence="4">The sequence shown here is derived from an EMBL/GenBank/DDBJ whole genome shotgun (WGS) entry which is preliminary data.</text>
</comment>
<feature type="domain" description="THO complex subunitTHOC2 C-terminal" evidence="3">
    <location>
        <begin position="6"/>
        <end position="250"/>
    </location>
</feature>
<evidence type="ECO:0000256" key="2">
    <source>
        <dbReference type="SAM" id="MobiDB-lite"/>
    </source>
</evidence>
<name>A0ABD2QJI1_9PLAT</name>
<dbReference type="AlphaFoldDB" id="A0ABD2QJI1"/>
<evidence type="ECO:0000313" key="5">
    <source>
        <dbReference type="Proteomes" id="UP001626550"/>
    </source>
</evidence>
<dbReference type="PANTHER" id="PTHR21597:SF0">
    <property type="entry name" value="THO COMPLEX SUBUNIT 2"/>
    <property type="match status" value="1"/>
</dbReference>
<dbReference type="PANTHER" id="PTHR21597">
    <property type="entry name" value="THO2 PROTEIN"/>
    <property type="match status" value="1"/>
</dbReference>
<protein>
    <submittedName>
        <fullName evidence="4">THO complex subunit 2</fullName>
    </submittedName>
</protein>
<feature type="region of interest" description="Disordered" evidence="2">
    <location>
        <begin position="310"/>
        <end position="343"/>
    </location>
</feature>
<comment type="subunit">
    <text evidence="1">Component of the THO subcomplex, which is composed of THOC1, THOC2, THOC3, THOC5, THOC6 and THOC7. The THO subcomplex interacts with DDX39B to form the THO-DDX39B complex which multimerizes into a 28-subunit tetrameric assembly. Component of the transcription/export (TREX) complex at least composed of ALYREF/THOC4, DDX39B, SARNP/CIP29, CHTOP and the THO subcomplex; in the complex interacts with THOC1, THOC3, THOC5, THOC7 and DDX39B. TREX seems to have a dynamic structure involving ATP-dependent remodeling. Interacts with POLDIP3 and ZC3H11A.</text>
</comment>
<proteinExistence type="predicted"/>
<evidence type="ECO:0000259" key="3">
    <source>
        <dbReference type="Pfam" id="PF11262"/>
    </source>
</evidence>
<reference evidence="4 5" key="1">
    <citation type="submission" date="2024-11" db="EMBL/GenBank/DDBJ databases">
        <title>Adaptive evolution of stress response genes in parasites aligns with host niche diversity.</title>
        <authorList>
            <person name="Hahn C."/>
            <person name="Resl P."/>
        </authorList>
    </citation>
    <scope>NUCLEOTIDE SEQUENCE [LARGE SCALE GENOMIC DNA]</scope>
    <source>
        <strain evidence="4">EGGRZ-B1_66</strain>
        <tissue evidence="4">Body</tissue>
    </source>
</reference>
<feature type="compositionally biased region" description="Low complexity" evidence="2">
    <location>
        <begin position="281"/>
        <end position="294"/>
    </location>
</feature>
<dbReference type="Pfam" id="PF11262">
    <property type="entry name" value="Tho2"/>
    <property type="match status" value="1"/>
</dbReference>
<gene>
    <name evidence="4" type="primary">THOC2_1</name>
    <name evidence="4" type="ORF">Ciccas_002779</name>
</gene>
<dbReference type="InterPro" id="IPR021418">
    <property type="entry name" value="THO_THOC2_C"/>
</dbReference>
<keyword evidence="5" id="KW-1185">Reference proteome</keyword>